<evidence type="ECO:0000313" key="11">
    <source>
        <dbReference type="EMBL" id="KAH6600934.1"/>
    </source>
</evidence>
<feature type="active site" description="Nucleophile" evidence="8">
    <location>
        <position position="113"/>
    </location>
</feature>
<organism evidence="11 12">
    <name type="scientific">Batrachochytrium salamandrivorans</name>
    <dbReference type="NCBI Taxonomy" id="1357716"/>
    <lineage>
        <taxon>Eukaryota</taxon>
        <taxon>Fungi</taxon>
        <taxon>Fungi incertae sedis</taxon>
        <taxon>Chytridiomycota</taxon>
        <taxon>Chytridiomycota incertae sedis</taxon>
        <taxon>Chytridiomycetes</taxon>
        <taxon>Rhizophydiales</taxon>
        <taxon>Rhizophydiales incertae sedis</taxon>
        <taxon>Batrachochytrium</taxon>
    </lineage>
</organism>
<dbReference type="PANTHER" id="PTHR10589:SF16">
    <property type="entry name" value="UBIQUITIN CARBOXYL-TERMINAL HYDROLASE ISOZYME L5"/>
    <property type="match status" value="1"/>
</dbReference>
<dbReference type="PROSITE" id="PS52048">
    <property type="entry name" value="UCH_DOMAIN"/>
    <property type="match status" value="1"/>
</dbReference>
<reference evidence="11 12" key="1">
    <citation type="submission" date="2021-02" db="EMBL/GenBank/DDBJ databases">
        <title>Variation within the Batrachochytrium salamandrivorans European outbreak.</title>
        <authorList>
            <person name="Kelly M."/>
            <person name="Pasmans F."/>
            <person name="Shea T.P."/>
            <person name="Munoz J.F."/>
            <person name="Carranza S."/>
            <person name="Cuomo C.A."/>
            <person name="Martel A."/>
        </authorList>
    </citation>
    <scope>NUCLEOTIDE SEQUENCE [LARGE SCALE GENOMIC DNA]</scope>
    <source>
        <strain evidence="11 12">AMFP18/2</strain>
    </source>
</reference>
<dbReference type="Proteomes" id="UP001648503">
    <property type="component" value="Unassembled WGS sequence"/>
</dbReference>
<name>A0ABQ8FQG1_9FUNG</name>
<dbReference type="InterPro" id="IPR036959">
    <property type="entry name" value="Peptidase_C12_UCH_sf"/>
</dbReference>
<comment type="caution">
    <text evidence="11">The sequence shown here is derived from an EMBL/GenBank/DDBJ whole genome shotgun (WGS) entry which is preliminary data.</text>
</comment>
<feature type="compositionally biased region" description="Basic and acidic residues" evidence="9">
    <location>
        <begin position="212"/>
        <end position="222"/>
    </location>
</feature>
<evidence type="ECO:0000256" key="5">
    <source>
        <dbReference type="ARBA" id="ARBA00022786"/>
    </source>
</evidence>
<feature type="active site" description="Proton donor" evidence="8">
    <location>
        <position position="260"/>
    </location>
</feature>
<feature type="domain" description="UCH catalytic" evidence="10">
    <location>
        <begin position="30"/>
        <end position="320"/>
    </location>
</feature>
<keyword evidence="12" id="KW-1185">Reference proteome</keyword>
<evidence type="ECO:0000256" key="1">
    <source>
        <dbReference type="ARBA" id="ARBA00000707"/>
    </source>
</evidence>
<evidence type="ECO:0000256" key="9">
    <source>
        <dbReference type="SAM" id="MobiDB-lite"/>
    </source>
</evidence>
<feature type="compositionally biased region" description="Basic and acidic residues" evidence="9">
    <location>
        <begin position="241"/>
        <end position="251"/>
    </location>
</feature>
<dbReference type="Pfam" id="PF01088">
    <property type="entry name" value="Peptidase_C12"/>
    <property type="match status" value="1"/>
</dbReference>
<accession>A0ABQ8FQG1</accession>
<feature type="site" description="Important for enzyme activity" evidence="8">
    <location>
        <position position="275"/>
    </location>
</feature>
<evidence type="ECO:0000256" key="6">
    <source>
        <dbReference type="ARBA" id="ARBA00022801"/>
    </source>
</evidence>
<feature type="region of interest" description="Disordered" evidence="9">
    <location>
        <begin position="212"/>
        <end position="252"/>
    </location>
</feature>
<dbReference type="InterPro" id="IPR038765">
    <property type="entry name" value="Papain-like_cys_pep_sf"/>
</dbReference>
<dbReference type="PANTHER" id="PTHR10589">
    <property type="entry name" value="UBIQUITIN CARBOXYL-TERMINAL HYDROLASE"/>
    <property type="match status" value="1"/>
</dbReference>
<dbReference type="InterPro" id="IPR041507">
    <property type="entry name" value="UCH_C"/>
</dbReference>
<evidence type="ECO:0000313" key="12">
    <source>
        <dbReference type="Proteomes" id="UP001648503"/>
    </source>
</evidence>
<dbReference type="SUPFAM" id="SSF54001">
    <property type="entry name" value="Cysteine proteinases"/>
    <property type="match status" value="1"/>
</dbReference>
<gene>
    <name evidence="11" type="ORF">BASA50_001939</name>
</gene>
<evidence type="ECO:0000256" key="8">
    <source>
        <dbReference type="PROSITE-ProRule" id="PRU01393"/>
    </source>
</evidence>
<protein>
    <recommendedName>
        <fullName evidence="3 8">ubiquitinyl hydrolase 1</fullName>
        <ecNumber evidence="3 8">3.4.19.12</ecNumber>
    </recommendedName>
</protein>
<proteinExistence type="inferred from homology"/>
<keyword evidence="5 8" id="KW-0833">Ubl conjugation pathway</keyword>
<feature type="site" description="Transition state stabilizer" evidence="8">
    <location>
        <position position="107"/>
    </location>
</feature>
<dbReference type="InterPro" id="IPR001578">
    <property type="entry name" value="Peptidase_C12_UCH"/>
</dbReference>
<evidence type="ECO:0000256" key="4">
    <source>
        <dbReference type="ARBA" id="ARBA00022670"/>
    </source>
</evidence>
<evidence type="ECO:0000256" key="2">
    <source>
        <dbReference type="ARBA" id="ARBA00009326"/>
    </source>
</evidence>
<comment type="catalytic activity">
    <reaction evidence="1 8">
        <text>Thiol-dependent hydrolysis of ester, thioester, amide, peptide and isopeptide bonds formed by the C-terminal Gly of ubiquitin (a 76-residue protein attached to proteins as an intracellular targeting signal).</text>
        <dbReference type="EC" id="3.4.19.12"/>
    </reaction>
</comment>
<dbReference type="Gene3D" id="3.40.532.10">
    <property type="entry name" value="Peptidase C12, ubiquitin carboxyl-terminal hydrolase"/>
    <property type="match status" value="1"/>
</dbReference>
<keyword evidence="7 8" id="KW-0788">Thiol protease</keyword>
<dbReference type="Pfam" id="PF18031">
    <property type="entry name" value="UCH_C"/>
    <property type="match status" value="1"/>
</dbReference>
<evidence type="ECO:0000256" key="7">
    <source>
        <dbReference type="ARBA" id="ARBA00022807"/>
    </source>
</evidence>
<keyword evidence="4 8" id="KW-0645">Protease</keyword>
<evidence type="ECO:0000256" key="3">
    <source>
        <dbReference type="ARBA" id="ARBA00012759"/>
    </source>
</evidence>
<dbReference type="EMBL" id="JAFCIX010000024">
    <property type="protein sequence ID" value="KAH6600934.1"/>
    <property type="molecule type" value="Genomic_DNA"/>
</dbReference>
<dbReference type="Gene3D" id="1.20.58.860">
    <property type="match status" value="1"/>
</dbReference>
<feature type="compositionally biased region" description="Basic residues" evidence="9">
    <location>
        <begin position="223"/>
        <end position="232"/>
    </location>
</feature>
<comment type="similarity">
    <text evidence="2 8">Belongs to the peptidase C12 family.</text>
</comment>
<evidence type="ECO:0000259" key="10">
    <source>
        <dbReference type="PROSITE" id="PS52048"/>
    </source>
</evidence>
<keyword evidence="6 8" id="KW-0378">Hydrolase</keyword>
<sequence>MANEQEVSAYKEVSPNQFDVDMTDALNGSPWAALEAHPGVFTELASQIGIKGVEVAEVFSLDSEDLKAFEPIHGLIFLFEWYEEDTKQSKVAAQSGGIPANIFFINQVVPNACATQALLSIALNSPGIELDPSLVEFKQFCSGMSPAMRGLALSGFQRLRVSHNSFARQTDMPTLYYPVPQKMEYKKRVVKRLTPVKDNGCIQANTPAKKDLKSEDVVEGKSKGFRRNKKRKQDNPVCSEADDKVGQRSHADNPAQSQYHFIGYIPIDGAVWELDGLKRMPKKLGKVPTNGDCWTSTVVPVIQKRMNSCSIEFNLLALIEDRIRVYERKRGLINAARTYLDTCTSKNKRFSSVDFASLISGIDLLSEEISMPTVGLDLQSASKILDKVDCILTSRLKDEAEKRKEFKDENVRRRFNYAPFIRKWFETMVKNGSLEAMIE</sequence>
<dbReference type="EC" id="3.4.19.12" evidence="3 8"/>